<dbReference type="Pfam" id="PF02458">
    <property type="entry name" value="Transferase"/>
    <property type="match status" value="1"/>
</dbReference>
<organism evidence="6 7">
    <name type="scientific">Coffea arabica</name>
    <name type="common">Arabian coffee</name>
    <dbReference type="NCBI Taxonomy" id="13443"/>
    <lineage>
        <taxon>Eukaryota</taxon>
        <taxon>Viridiplantae</taxon>
        <taxon>Streptophyta</taxon>
        <taxon>Embryophyta</taxon>
        <taxon>Tracheophyta</taxon>
        <taxon>Spermatophyta</taxon>
        <taxon>Magnoliopsida</taxon>
        <taxon>eudicotyledons</taxon>
        <taxon>Gunneridae</taxon>
        <taxon>Pentapetalae</taxon>
        <taxon>asterids</taxon>
        <taxon>lamiids</taxon>
        <taxon>Gentianales</taxon>
        <taxon>Rubiaceae</taxon>
        <taxon>Ixoroideae</taxon>
        <taxon>Gardenieae complex</taxon>
        <taxon>Bertiereae - Coffeeae clade</taxon>
        <taxon>Coffeeae</taxon>
        <taxon>Coffea</taxon>
    </lineage>
</organism>
<sequence length="166" mass="18730">MFSPFTKSFIWKYSLAGICSKGTDSSPELQLLVNCTRNAITTIASDFVEGMKGQDMYLKLMETLKNFEQLLSNPNSSAEVFIISNLCRTGFREVDFGWGKSIWSFVGRENRNIYGSRVERIAWLMDTKSGDGIEAWVNLKEDDMATFKKNPELLAFASLNPSPLES</sequence>
<keyword evidence="5" id="KW-0012">Acyltransferase</keyword>
<name>A0ABM4U5M1_COFAR</name>
<evidence type="ECO:0000256" key="4">
    <source>
        <dbReference type="ARBA" id="ARBA00022679"/>
    </source>
</evidence>
<dbReference type="GeneID" id="140005471"/>
<comment type="subunit">
    <text evidence="2">Monomer.</text>
</comment>
<accession>A0ABM4U5M1</accession>
<evidence type="ECO:0000256" key="2">
    <source>
        <dbReference type="ARBA" id="ARBA00011245"/>
    </source>
</evidence>
<keyword evidence="3" id="KW-0017">Alkaloid metabolism</keyword>
<evidence type="ECO:0000256" key="5">
    <source>
        <dbReference type="ARBA" id="ARBA00023315"/>
    </source>
</evidence>
<dbReference type="RefSeq" id="XP_071902570.1">
    <property type="nucleotide sequence ID" value="XM_072046469.1"/>
</dbReference>
<comment type="similarity">
    <text evidence="1">Belongs to the plant acyltransferase family.</text>
</comment>
<evidence type="ECO:0000256" key="1">
    <source>
        <dbReference type="ARBA" id="ARBA00009861"/>
    </source>
</evidence>
<keyword evidence="6" id="KW-1185">Reference proteome</keyword>
<protein>
    <submittedName>
        <fullName evidence="7">Limonoid 7-O-acetyltransferse-like</fullName>
    </submittedName>
</protein>
<dbReference type="Gene3D" id="3.30.559.10">
    <property type="entry name" value="Chloramphenicol acetyltransferase-like domain"/>
    <property type="match status" value="1"/>
</dbReference>
<proteinExistence type="inferred from homology"/>
<dbReference type="PANTHER" id="PTHR31623:SF17">
    <property type="entry name" value="F21J9.9"/>
    <property type="match status" value="1"/>
</dbReference>
<evidence type="ECO:0000313" key="7">
    <source>
        <dbReference type="RefSeq" id="XP_071902570.1"/>
    </source>
</evidence>
<dbReference type="PANTHER" id="PTHR31623">
    <property type="entry name" value="F21J9.9"/>
    <property type="match status" value="1"/>
</dbReference>
<gene>
    <name evidence="7" type="primary">LOC140005471</name>
</gene>
<dbReference type="InterPro" id="IPR023213">
    <property type="entry name" value="CAT-like_dom_sf"/>
</dbReference>
<evidence type="ECO:0000313" key="6">
    <source>
        <dbReference type="Proteomes" id="UP001652660"/>
    </source>
</evidence>
<evidence type="ECO:0000256" key="3">
    <source>
        <dbReference type="ARBA" id="ARBA00022589"/>
    </source>
</evidence>
<reference evidence="7" key="1">
    <citation type="submission" date="2025-08" db="UniProtKB">
        <authorList>
            <consortium name="RefSeq"/>
        </authorList>
    </citation>
    <scope>IDENTIFICATION</scope>
    <source>
        <tissue evidence="7">Leaves</tissue>
    </source>
</reference>
<keyword evidence="4" id="KW-0808">Transferase</keyword>
<dbReference type="Proteomes" id="UP001652660">
    <property type="component" value="Chromosome 4e"/>
</dbReference>